<evidence type="ECO:0000256" key="1">
    <source>
        <dbReference type="SAM" id="Phobius"/>
    </source>
</evidence>
<name>A0A9E7MBH5_9EURY</name>
<feature type="transmembrane region" description="Helical" evidence="1">
    <location>
        <begin position="40"/>
        <end position="59"/>
    </location>
</feature>
<dbReference type="GeneID" id="72776985"/>
<gene>
    <name evidence="2" type="ORF">K1720_01540</name>
</gene>
<evidence type="ECO:0000313" key="3">
    <source>
        <dbReference type="Proteomes" id="UP001056425"/>
    </source>
</evidence>
<keyword evidence="3" id="KW-1185">Reference proteome</keyword>
<organism evidence="2 3">
    <name type="scientific">Thermococcus argininiproducens</name>
    <dbReference type="NCBI Taxonomy" id="2866384"/>
    <lineage>
        <taxon>Archaea</taxon>
        <taxon>Methanobacteriati</taxon>
        <taxon>Methanobacteriota</taxon>
        <taxon>Thermococci</taxon>
        <taxon>Thermococcales</taxon>
        <taxon>Thermococcaceae</taxon>
        <taxon>Thermococcus</taxon>
    </lineage>
</organism>
<evidence type="ECO:0000313" key="2">
    <source>
        <dbReference type="EMBL" id="USH00188.1"/>
    </source>
</evidence>
<keyword evidence="1" id="KW-0812">Transmembrane</keyword>
<dbReference type="RefSeq" id="WP_251949480.1">
    <property type="nucleotide sequence ID" value="NZ_CP080572.1"/>
</dbReference>
<protein>
    <submittedName>
        <fullName evidence="2">Uncharacterized protein</fullName>
    </submittedName>
</protein>
<dbReference type="Proteomes" id="UP001056425">
    <property type="component" value="Chromosome"/>
</dbReference>
<reference evidence="2 3" key="1">
    <citation type="submission" date="2021-08" db="EMBL/GenBank/DDBJ databases">
        <title>Thermococcus onnuriiensis IOH2.</title>
        <authorList>
            <person name="Park Y.-J."/>
        </authorList>
    </citation>
    <scope>NUCLEOTIDE SEQUENCE [LARGE SCALE GENOMIC DNA]</scope>
    <source>
        <strain evidence="2 3">IOH2</strain>
    </source>
</reference>
<keyword evidence="1" id="KW-1133">Transmembrane helix</keyword>
<accession>A0A9E7MBH5</accession>
<dbReference type="EMBL" id="CP080572">
    <property type="protein sequence ID" value="USH00188.1"/>
    <property type="molecule type" value="Genomic_DNA"/>
</dbReference>
<feature type="transmembrane region" description="Helical" evidence="1">
    <location>
        <begin position="6"/>
        <end position="28"/>
    </location>
</feature>
<sequence length="72" mass="8229">MKNKLYILFPFLLGLIYGVGIFSVWWVFRLGRHLPDIVDNLIVISAHLAPIVGGIISFYRLCKCSCCKEDKN</sequence>
<dbReference type="AlphaFoldDB" id="A0A9E7MBH5"/>
<dbReference type="KEGG" id="thei:K1720_01540"/>
<keyword evidence="1" id="KW-0472">Membrane</keyword>
<proteinExistence type="predicted"/>